<evidence type="ECO:0000256" key="2">
    <source>
        <dbReference type="ARBA" id="ARBA00022670"/>
    </source>
</evidence>
<evidence type="ECO:0000313" key="6">
    <source>
        <dbReference type="EMBL" id="MFK2929197.1"/>
    </source>
</evidence>
<dbReference type="PANTHER" id="PTHR43343">
    <property type="entry name" value="PEPTIDASE S12"/>
    <property type="match status" value="1"/>
</dbReference>
<feature type="domain" description="PDZ" evidence="5">
    <location>
        <begin position="257"/>
        <end position="333"/>
    </location>
</feature>
<reference evidence="6 7" key="1">
    <citation type="submission" date="2020-10" db="EMBL/GenBank/DDBJ databases">
        <title>Phylogeny of dyella-like bacteria.</title>
        <authorList>
            <person name="Fu J."/>
        </authorList>
    </citation>
    <scope>NUCLEOTIDE SEQUENCE [LARGE SCALE GENOMIC DNA]</scope>
    <source>
        <strain evidence="6 7">DKC-1</strain>
    </source>
</reference>
<evidence type="ECO:0000256" key="1">
    <source>
        <dbReference type="ARBA" id="ARBA00010541"/>
    </source>
</evidence>
<dbReference type="SMART" id="SM00228">
    <property type="entry name" value="PDZ"/>
    <property type="match status" value="1"/>
</dbReference>
<dbReference type="RefSeq" id="WP_404534922.1">
    <property type="nucleotide sequence ID" value="NZ_JADIKL010000001.1"/>
</dbReference>
<dbReference type="PROSITE" id="PS50106">
    <property type="entry name" value="PDZ"/>
    <property type="match status" value="1"/>
</dbReference>
<dbReference type="InterPro" id="IPR009003">
    <property type="entry name" value="Peptidase_S1_PA"/>
</dbReference>
<keyword evidence="3" id="KW-0378">Hydrolase</keyword>
<protein>
    <submittedName>
        <fullName evidence="6">Trypsin-like peptidase domain-containing protein</fullName>
    </submittedName>
</protein>
<evidence type="ECO:0000256" key="4">
    <source>
        <dbReference type="SAM" id="MobiDB-lite"/>
    </source>
</evidence>
<keyword evidence="7" id="KW-1185">Reference proteome</keyword>
<feature type="region of interest" description="Disordered" evidence="4">
    <location>
        <begin position="8"/>
        <end position="33"/>
    </location>
</feature>
<gene>
    <name evidence="6" type="ORF">ISP14_00195</name>
</gene>
<dbReference type="SUPFAM" id="SSF50494">
    <property type="entry name" value="Trypsin-like serine proteases"/>
    <property type="match status" value="1"/>
</dbReference>
<organism evidence="6 7">
    <name type="scientific">Dyella agri</name>
    <dbReference type="NCBI Taxonomy" id="1926869"/>
    <lineage>
        <taxon>Bacteria</taxon>
        <taxon>Pseudomonadati</taxon>
        <taxon>Pseudomonadota</taxon>
        <taxon>Gammaproteobacteria</taxon>
        <taxon>Lysobacterales</taxon>
        <taxon>Rhodanobacteraceae</taxon>
        <taxon>Dyella</taxon>
    </lineage>
</organism>
<dbReference type="Gene3D" id="2.40.10.10">
    <property type="entry name" value="Trypsin-like serine proteases"/>
    <property type="match status" value="2"/>
</dbReference>
<dbReference type="InterPro" id="IPR001940">
    <property type="entry name" value="Peptidase_S1C"/>
</dbReference>
<keyword evidence="2" id="KW-0645">Protease</keyword>
<dbReference type="PANTHER" id="PTHR43343:SF3">
    <property type="entry name" value="PROTEASE DO-LIKE 8, CHLOROPLASTIC"/>
    <property type="match status" value="1"/>
</dbReference>
<dbReference type="InterPro" id="IPR036034">
    <property type="entry name" value="PDZ_sf"/>
</dbReference>
<comment type="similarity">
    <text evidence="1">Belongs to the peptidase S1C family.</text>
</comment>
<dbReference type="Pfam" id="PF17820">
    <property type="entry name" value="PDZ_6"/>
    <property type="match status" value="1"/>
</dbReference>
<name>A0ABW8KAP2_9GAMM</name>
<dbReference type="EMBL" id="JADIKL010000001">
    <property type="protein sequence ID" value="MFK2929197.1"/>
    <property type="molecule type" value="Genomic_DNA"/>
</dbReference>
<dbReference type="PRINTS" id="PR00834">
    <property type="entry name" value="PROTEASES2C"/>
</dbReference>
<dbReference type="Proteomes" id="UP001620397">
    <property type="component" value="Unassembled WGS sequence"/>
</dbReference>
<evidence type="ECO:0000256" key="3">
    <source>
        <dbReference type="ARBA" id="ARBA00022801"/>
    </source>
</evidence>
<dbReference type="SUPFAM" id="SSF50156">
    <property type="entry name" value="PDZ domain-like"/>
    <property type="match status" value="1"/>
</dbReference>
<accession>A0ABW8KAP2</accession>
<evidence type="ECO:0000313" key="7">
    <source>
        <dbReference type="Proteomes" id="UP001620397"/>
    </source>
</evidence>
<dbReference type="Pfam" id="PF13365">
    <property type="entry name" value="Trypsin_2"/>
    <property type="match status" value="1"/>
</dbReference>
<dbReference type="InterPro" id="IPR043504">
    <property type="entry name" value="Peptidase_S1_PA_chymotrypsin"/>
</dbReference>
<sequence>MLDTRIHRIADASEGTQAAHAPASGSHDDGRSDETALDAYSRVVTGVAERAGPAVVAITVPDRRDARGRQLPGGGGSGFLFTPDGLILSNAHVVEGARRIEVLTTTGHTLAADLLGADPHTDLALLRVAAPQPLPALALGSTRAIRVGQLVVAIGNPYGFESTVTAGVVSALGRSLRAVSGRLIEDVIQTDAALNPGNSGGPLLDASGRVIGVNTAIIAAAQGICFATSIDIAQQVVPQLMRHGRVRRASLGVSAQNLRLLRRYVRHFDLPIESAVRLMEIAPDGPATRAGLEDGDIVIAFDGQAVDGIDRLHRLLDAEHIGRSTPIVVLRRDRRLELPIVPGELA</sequence>
<comment type="caution">
    <text evidence="6">The sequence shown here is derived from an EMBL/GenBank/DDBJ whole genome shotgun (WGS) entry which is preliminary data.</text>
</comment>
<dbReference type="InterPro" id="IPR041489">
    <property type="entry name" value="PDZ_6"/>
</dbReference>
<evidence type="ECO:0000259" key="5">
    <source>
        <dbReference type="PROSITE" id="PS50106"/>
    </source>
</evidence>
<dbReference type="InterPro" id="IPR001478">
    <property type="entry name" value="PDZ"/>
</dbReference>
<dbReference type="InterPro" id="IPR051201">
    <property type="entry name" value="Chloro_Bact_Ser_Proteases"/>
</dbReference>
<proteinExistence type="inferred from homology"/>
<dbReference type="Gene3D" id="2.30.42.10">
    <property type="match status" value="1"/>
</dbReference>